<organism evidence="1 2">
    <name type="scientific">Colocasia esculenta</name>
    <name type="common">Wild taro</name>
    <name type="synonym">Arum esculentum</name>
    <dbReference type="NCBI Taxonomy" id="4460"/>
    <lineage>
        <taxon>Eukaryota</taxon>
        <taxon>Viridiplantae</taxon>
        <taxon>Streptophyta</taxon>
        <taxon>Embryophyta</taxon>
        <taxon>Tracheophyta</taxon>
        <taxon>Spermatophyta</taxon>
        <taxon>Magnoliopsida</taxon>
        <taxon>Liliopsida</taxon>
        <taxon>Araceae</taxon>
        <taxon>Aroideae</taxon>
        <taxon>Colocasieae</taxon>
        <taxon>Colocasia</taxon>
    </lineage>
</organism>
<accession>A0A843THB2</accession>
<evidence type="ECO:0000313" key="2">
    <source>
        <dbReference type="Proteomes" id="UP000652761"/>
    </source>
</evidence>
<dbReference type="AlphaFoldDB" id="A0A843THB2"/>
<dbReference type="Gene3D" id="2.40.70.10">
    <property type="entry name" value="Acid Proteases"/>
    <property type="match status" value="1"/>
</dbReference>
<dbReference type="EMBL" id="NMUH01000109">
    <property type="protein sequence ID" value="MQL71782.1"/>
    <property type="molecule type" value="Genomic_DNA"/>
</dbReference>
<dbReference type="Pfam" id="PF08284">
    <property type="entry name" value="RVP_2"/>
    <property type="match status" value="1"/>
</dbReference>
<reference evidence="1" key="1">
    <citation type="submission" date="2017-07" db="EMBL/GenBank/DDBJ databases">
        <title>Taro Niue Genome Assembly and Annotation.</title>
        <authorList>
            <person name="Atibalentja N."/>
            <person name="Keating K."/>
            <person name="Fields C.J."/>
        </authorList>
    </citation>
    <scope>NUCLEOTIDE SEQUENCE</scope>
    <source>
        <strain evidence="1">Niue_2</strain>
        <tissue evidence="1">Leaf</tissue>
    </source>
</reference>
<proteinExistence type="predicted"/>
<dbReference type="CDD" id="cd00303">
    <property type="entry name" value="retropepsin_like"/>
    <property type="match status" value="1"/>
</dbReference>
<protein>
    <submittedName>
        <fullName evidence="1">Uncharacterized protein</fullName>
    </submittedName>
</protein>
<sequence>MGVQARVLFDTGATNSFIFERYAKQLTVESGVEAEDLEVPLSVHTPVGETGVPVLEEDIVRSDSEREE</sequence>
<comment type="caution">
    <text evidence="1">The sequence shown here is derived from an EMBL/GenBank/DDBJ whole genome shotgun (WGS) entry which is preliminary data.</text>
</comment>
<dbReference type="InterPro" id="IPR021109">
    <property type="entry name" value="Peptidase_aspartic_dom_sf"/>
</dbReference>
<gene>
    <name evidence="1" type="ORF">Taro_004095</name>
</gene>
<keyword evidence="2" id="KW-1185">Reference proteome</keyword>
<dbReference type="Proteomes" id="UP000652761">
    <property type="component" value="Unassembled WGS sequence"/>
</dbReference>
<evidence type="ECO:0000313" key="1">
    <source>
        <dbReference type="EMBL" id="MQL71782.1"/>
    </source>
</evidence>
<dbReference type="OrthoDB" id="1751882at2759"/>
<name>A0A843THB2_COLES</name>